<dbReference type="GO" id="GO:0005764">
    <property type="term" value="C:lysosome"/>
    <property type="evidence" value="ECO:0007669"/>
    <property type="project" value="UniProtKB-SubCell"/>
</dbReference>
<evidence type="ECO:0000256" key="14">
    <source>
        <dbReference type="ARBA" id="ARBA00023034"/>
    </source>
</evidence>
<evidence type="ECO:0000256" key="1">
    <source>
        <dbReference type="ARBA" id="ARBA00004240"/>
    </source>
</evidence>
<dbReference type="SUPFAM" id="SSF53187">
    <property type="entry name" value="Zn-dependent exopeptidases"/>
    <property type="match status" value="1"/>
</dbReference>
<keyword evidence="17" id="KW-0325">Glycoprotein</keyword>
<accession>A0A1M7Y9F0</accession>
<keyword evidence="13" id="KW-0862">Zinc</keyword>
<keyword evidence="11" id="KW-0378">Hydrolase</keyword>
<organism evidence="22 23">
    <name type="scientific">Anaerocolumna xylanovorans DSM 12503</name>
    <dbReference type="NCBI Taxonomy" id="1121345"/>
    <lineage>
        <taxon>Bacteria</taxon>
        <taxon>Bacillati</taxon>
        <taxon>Bacillota</taxon>
        <taxon>Clostridia</taxon>
        <taxon>Lachnospirales</taxon>
        <taxon>Lachnospiraceae</taxon>
        <taxon>Anaerocolumna</taxon>
    </lineage>
</organism>
<evidence type="ECO:0000256" key="7">
    <source>
        <dbReference type="ARBA" id="ARBA00022645"/>
    </source>
</evidence>
<dbReference type="EMBL" id="FRFD01000006">
    <property type="protein sequence ID" value="SHO49229.1"/>
    <property type="molecule type" value="Genomic_DNA"/>
</dbReference>
<evidence type="ECO:0000256" key="5">
    <source>
        <dbReference type="ARBA" id="ARBA00014116"/>
    </source>
</evidence>
<keyword evidence="14" id="KW-0333">Golgi apparatus</keyword>
<dbReference type="AlphaFoldDB" id="A0A1M7Y9F0"/>
<evidence type="ECO:0000259" key="21">
    <source>
        <dbReference type="Pfam" id="PF04389"/>
    </source>
</evidence>
<comment type="subunit">
    <text evidence="19">Homodimer. The monomeric form is inactive while the homodimer is active.</text>
</comment>
<dbReference type="RefSeq" id="WP_073588907.1">
    <property type="nucleotide sequence ID" value="NZ_FRFD01000006.1"/>
</dbReference>
<evidence type="ECO:0000256" key="18">
    <source>
        <dbReference type="ARBA" id="ARBA00023228"/>
    </source>
</evidence>
<evidence type="ECO:0000256" key="10">
    <source>
        <dbReference type="ARBA" id="ARBA00022729"/>
    </source>
</evidence>
<dbReference type="Pfam" id="PF04389">
    <property type="entry name" value="Peptidase_M28"/>
    <property type="match status" value="1"/>
</dbReference>
<evidence type="ECO:0000256" key="4">
    <source>
        <dbReference type="ARBA" id="ARBA00004613"/>
    </source>
</evidence>
<proteinExistence type="predicted"/>
<dbReference type="GO" id="GO:0070573">
    <property type="term" value="F:metallodipeptidase activity"/>
    <property type="evidence" value="ECO:0007669"/>
    <property type="project" value="InterPro"/>
</dbReference>
<evidence type="ECO:0000256" key="15">
    <source>
        <dbReference type="ARBA" id="ARBA00023049"/>
    </source>
</evidence>
<evidence type="ECO:0000256" key="11">
    <source>
        <dbReference type="ARBA" id="ARBA00022801"/>
    </source>
</evidence>
<keyword evidence="9" id="KW-0479">Metal-binding</keyword>
<dbReference type="GO" id="GO:0046872">
    <property type="term" value="F:metal ion binding"/>
    <property type="evidence" value="ECO:0007669"/>
    <property type="project" value="UniProtKB-KW"/>
</dbReference>
<keyword evidence="7 22" id="KW-0121">Carboxypeptidase</keyword>
<comment type="subcellular location">
    <subcellularLocation>
        <location evidence="1">Endoplasmic reticulum</location>
    </subcellularLocation>
    <subcellularLocation>
        <location evidence="3">Golgi apparatus</location>
    </subcellularLocation>
    <subcellularLocation>
        <location evidence="2">Lysosome</location>
    </subcellularLocation>
    <subcellularLocation>
        <location evidence="4">Secreted</location>
    </subcellularLocation>
</comment>
<evidence type="ECO:0000256" key="13">
    <source>
        <dbReference type="ARBA" id="ARBA00022833"/>
    </source>
</evidence>
<dbReference type="PANTHER" id="PTHR12053:SF3">
    <property type="entry name" value="CARBOXYPEPTIDASE Q"/>
    <property type="match status" value="1"/>
</dbReference>
<evidence type="ECO:0000256" key="8">
    <source>
        <dbReference type="ARBA" id="ARBA00022670"/>
    </source>
</evidence>
<evidence type="ECO:0000256" key="17">
    <source>
        <dbReference type="ARBA" id="ARBA00023180"/>
    </source>
</evidence>
<evidence type="ECO:0000256" key="9">
    <source>
        <dbReference type="ARBA" id="ARBA00022723"/>
    </source>
</evidence>
<evidence type="ECO:0000313" key="23">
    <source>
        <dbReference type="Proteomes" id="UP000184612"/>
    </source>
</evidence>
<evidence type="ECO:0000256" key="3">
    <source>
        <dbReference type="ARBA" id="ARBA00004555"/>
    </source>
</evidence>
<dbReference type="Proteomes" id="UP000184612">
    <property type="component" value="Unassembled WGS sequence"/>
</dbReference>
<protein>
    <recommendedName>
        <fullName evidence="5">Carboxypeptidase Q</fullName>
    </recommendedName>
    <alternativeName>
        <fullName evidence="20">Plasma glutamate carboxypeptidase</fullName>
    </alternativeName>
</protein>
<dbReference type="InterPro" id="IPR039866">
    <property type="entry name" value="CPQ"/>
</dbReference>
<dbReference type="Gene3D" id="3.40.630.10">
    <property type="entry name" value="Zn peptidases"/>
    <property type="match status" value="1"/>
</dbReference>
<dbReference type="Gene3D" id="3.50.30.30">
    <property type="match status" value="1"/>
</dbReference>
<keyword evidence="16" id="KW-0865">Zymogen</keyword>
<dbReference type="GO" id="GO:0004180">
    <property type="term" value="F:carboxypeptidase activity"/>
    <property type="evidence" value="ECO:0007669"/>
    <property type="project" value="UniProtKB-KW"/>
</dbReference>
<dbReference type="GO" id="GO:0005576">
    <property type="term" value="C:extracellular region"/>
    <property type="evidence" value="ECO:0007669"/>
    <property type="project" value="UniProtKB-SubCell"/>
</dbReference>
<keyword evidence="12" id="KW-0256">Endoplasmic reticulum</keyword>
<dbReference type="PANTHER" id="PTHR12053">
    <property type="entry name" value="PROTEASE FAMILY M28 PLASMA GLUTAMATE CARBOXYPEPTIDASE-RELATED"/>
    <property type="match status" value="1"/>
</dbReference>
<dbReference type="STRING" id="1121345.SAMN02745217_02209"/>
<dbReference type="InterPro" id="IPR007484">
    <property type="entry name" value="Peptidase_M28"/>
</dbReference>
<evidence type="ECO:0000256" key="20">
    <source>
        <dbReference type="ARBA" id="ARBA00033328"/>
    </source>
</evidence>
<evidence type="ECO:0000256" key="6">
    <source>
        <dbReference type="ARBA" id="ARBA00022525"/>
    </source>
</evidence>
<sequence>MDRNKISGQRQYEFVERFNYIREAGTLEERRAAEEILEDVKKLGLTGRLEEFEFTAYEIAEECLVVTEPYEKEYRVTGYKRCGDTPKDGVEAPFLYIENGDEISLSFAKGKIVMVNGPVKKEMYQNLVRAQAAGFVTMSGIPIDAGEDLEPAGYTLRGVEKTPIQGVNLHYKDAVELVERGASRVKLTLRQKKVTRVSRNIAARIEGSDKAEEMLTLSAHYDSVPQGPGAYDNMAGAAIIMELARYFTENRPRRTMEFIWFGAEETGLCGSLAYVKEHEAELSGHRFNMNVDLAGQLIGGTVIGVAADAAVCQMLAFVVHEAGMGVSFINGIWGSDSNTFAWKGIPAMTLNRDGFGMHTRYDTIDLISPWSLKRSAFVLGCIAEGLAQAEVMPFKREVPEEFKKKLDTYFAEA</sequence>
<name>A0A1M7Y9F0_9FIRM</name>
<dbReference type="OrthoDB" id="9762302at2"/>
<evidence type="ECO:0000313" key="22">
    <source>
        <dbReference type="EMBL" id="SHO49229.1"/>
    </source>
</evidence>
<gene>
    <name evidence="22" type="ORF">SAMN02745217_02209</name>
</gene>
<evidence type="ECO:0000256" key="12">
    <source>
        <dbReference type="ARBA" id="ARBA00022824"/>
    </source>
</evidence>
<evidence type="ECO:0000256" key="2">
    <source>
        <dbReference type="ARBA" id="ARBA00004371"/>
    </source>
</evidence>
<evidence type="ECO:0000256" key="16">
    <source>
        <dbReference type="ARBA" id="ARBA00023145"/>
    </source>
</evidence>
<keyword evidence="15" id="KW-0482">Metalloprotease</keyword>
<keyword evidence="23" id="KW-1185">Reference proteome</keyword>
<keyword evidence="18" id="KW-0458">Lysosome</keyword>
<evidence type="ECO:0000256" key="19">
    <source>
        <dbReference type="ARBA" id="ARBA00025833"/>
    </source>
</evidence>
<keyword evidence="10" id="KW-0732">Signal</keyword>
<reference evidence="22 23" key="1">
    <citation type="submission" date="2016-12" db="EMBL/GenBank/DDBJ databases">
        <authorList>
            <person name="Song W.-J."/>
            <person name="Kurnit D.M."/>
        </authorList>
    </citation>
    <scope>NUCLEOTIDE SEQUENCE [LARGE SCALE GENOMIC DNA]</scope>
    <source>
        <strain evidence="22 23">DSM 12503</strain>
    </source>
</reference>
<feature type="domain" description="Peptidase M28" evidence="21">
    <location>
        <begin position="200"/>
        <end position="377"/>
    </location>
</feature>
<dbReference type="GO" id="GO:0006508">
    <property type="term" value="P:proteolysis"/>
    <property type="evidence" value="ECO:0007669"/>
    <property type="project" value="UniProtKB-KW"/>
</dbReference>
<keyword evidence="6" id="KW-0964">Secreted</keyword>
<keyword evidence="8" id="KW-0645">Protease</keyword>